<keyword evidence="3" id="KW-0206">Cytoskeleton</keyword>
<dbReference type="PANTHER" id="PTHR10901:SF6">
    <property type="entry name" value="TROPOMODULIN, ISOFORM N"/>
    <property type="match status" value="1"/>
</dbReference>
<dbReference type="AlphaFoldDB" id="A0AAD9K3Z5"/>
<dbReference type="GO" id="GO:0030239">
    <property type="term" value="P:myofibril assembly"/>
    <property type="evidence" value="ECO:0007669"/>
    <property type="project" value="TreeGrafter"/>
</dbReference>
<evidence type="ECO:0000313" key="5">
    <source>
        <dbReference type="Proteomes" id="UP001208570"/>
    </source>
</evidence>
<evidence type="ECO:0008006" key="6">
    <source>
        <dbReference type="Google" id="ProtNLM"/>
    </source>
</evidence>
<dbReference type="Proteomes" id="UP001208570">
    <property type="component" value="Unassembled WGS sequence"/>
</dbReference>
<sequence>MSGIIERPSAILYPRKDSCIPPSERCRYKTDKKPSGPFNRKALLDYLEKKAREEKDWDEVKPYKKEVRGKIWKPKEQPRVEINDDIQLDTEWDEVLASATEEELVDLAAILGFHGMLNQTQYHQAFVENKEILGGGGFQGVAKYQEFKVYDEEPPNDTDVDKCLKQVKDNDPKLTELNINNMKNISMERLLEFGKAIGTNSHLEKFSMANTNATDKVAMVVAESLKTNKTLSSLNMESNYISGRCILMLLEAINVNKKVIEFKIANQRPVVLGHKVEMRIAELIRENINILRLGIFLEGPARVMVQEFLKRNHDNGGLSLVSQCSYLFVDQLFINVMTGFVFSEETACR</sequence>
<evidence type="ECO:0000256" key="2">
    <source>
        <dbReference type="ARBA" id="ARBA00022490"/>
    </source>
</evidence>
<dbReference type="GO" id="GO:0005856">
    <property type="term" value="C:cytoskeleton"/>
    <property type="evidence" value="ECO:0007669"/>
    <property type="project" value="UniProtKB-SubCell"/>
</dbReference>
<protein>
    <recommendedName>
        <fullName evidence="6">Tropomodulin</fullName>
    </recommendedName>
</protein>
<dbReference type="EMBL" id="JAODUP010000068">
    <property type="protein sequence ID" value="KAK2164136.1"/>
    <property type="molecule type" value="Genomic_DNA"/>
</dbReference>
<name>A0AAD9K3Z5_9ANNE</name>
<comment type="subcellular location">
    <subcellularLocation>
        <location evidence="1">Cytoplasm</location>
        <location evidence="1">Cytoskeleton</location>
    </subcellularLocation>
</comment>
<organism evidence="4 5">
    <name type="scientific">Paralvinella palmiformis</name>
    <dbReference type="NCBI Taxonomy" id="53620"/>
    <lineage>
        <taxon>Eukaryota</taxon>
        <taxon>Metazoa</taxon>
        <taxon>Spiralia</taxon>
        <taxon>Lophotrochozoa</taxon>
        <taxon>Annelida</taxon>
        <taxon>Polychaeta</taxon>
        <taxon>Sedentaria</taxon>
        <taxon>Canalipalpata</taxon>
        <taxon>Terebellida</taxon>
        <taxon>Terebelliformia</taxon>
        <taxon>Alvinellidae</taxon>
        <taxon>Paralvinella</taxon>
    </lineage>
</organism>
<accession>A0AAD9K3Z5</accession>
<dbReference type="SUPFAM" id="SSF52047">
    <property type="entry name" value="RNI-like"/>
    <property type="match status" value="1"/>
</dbReference>
<dbReference type="PANTHER" id="PTHR10901">
    <property type="entry name" value="TROPOMODULIN"/>
    <property type="match status" value="1"/>
</dbReference>
<keyword evidence="2" id="KW-0963">Cytoplasm</keyword>
<gene>
    <name evidence="4" type="ORF">LSH36_68g06012</name>
</gene>
<proteinExistence type="predicted"/>
<dbReference type="GO" id="GO:0051694">
    <property type="term" value="P:pointed-end actin filament capping"/>
    <property type="evidence" value="ECO:0007669"/>
    <property type="project" value="InterPro"/>
</dbReference>
<evidence type="ECO:0000313" key="4">
    <source>
        <dbReference type="EMBL" id="KAK2164136.1"/>
    </source>
</evidence>
<dbReference type="Gene3D" id="3.80.10.10">
    <property type="entry name" value="Ribonuclease Inhibitor"/>
    <property type="match status" value="1"/>
</dbReference>
<dbReference type="InterPro" id="IPR004934">
    <property type="entry name" value="TMOD"/>
</dbReference>
<dbReference type="GO" id="GO:0007015">
    <property type="term" value="P:actin filament organization"/>
    <property type="evidence" value="ECO:0007669"/>
    <property type="project" value="TreeGrafter"/>
</dbReference>
<reference evidence="4" key="1">
    <citation type="journal article" date="2023" name="Mol. Biol. Evol.">
        <title>Third-Generation Sequencing Reveals the Adaptive Role of the Epigenome in Three Deep-Sea Polychaetes.</title>
        <authorList>
            <person name="Perez M."/>
            <person name="Aroh O."/>
            <person name="Sun Y."/>
            <person name="Lan Y."/>
            <person name="Juniper S.K."/>
            <person name="Young C.R."/>
            <person name="Angers B."/>
            <person name="Qian P.Y."/>
        </authorList>
    </citation>
    <scope>NUCLEOTIDE SEQUENCE</scope>
    <source>
        <strain evidence="4">P08H-3</strain>
    </source>
</reference>
<keyword evidence="5" id="KW-1185">Reference proteome</keyword>
<comment type="caution">
    <text evidence="4">The sequence shown here is derived from an EMBL/GenBank/DDBJ whole genome shotgun (WGS) entry which is preliminary data.</text>
</comment>
<dbReference type="GO" id="GO:0030016">
    <property type="term" value="C:myofibril"/>
    <property type="evidence" value="ECO:0007669"/>
    <property type="project" value="TreeGrafter"/>
</dbReference>
<dbReference type="GO" id="GO:0005523">
    <property type="term" value="F:tropomyosin binding"/>
    <property type="evidence" value="ECO:0007669"/>
    <property type="project" value="InterPro"/>
</dbReference>
<evidence type="ECO:0000256" key="3">
    <source>
        <dbReference type="ARBA" id="ARBA00023212"/>
    </source>
</evidence>
<dbReference type="InterPro" id="IPR032675">
    <property type="entry name" value="LRR_dom_sf"/>
</dbReference>
<evidence type="ECO:0000256" key="1">
    <source>
        <dbReference type="ARBA" id="ARBA00004245"/>
    </source>
</evidence>
<dbReference type="Pfam" id="PF03250">
    <property type="entry name" value="Tropomodulin"/>
    <property type="match status" value="1"/>
</dbReference>